<reference evidence="2 3" key="1">
    <citation type="submission" date="2024-07" db="EMBL/GenBank/DDBJ databases">
        <title>Section-level genome sequencing and comparative genomics of Aspergillus sections Usti and Cavernicolus.</title>
        <authorList>
            <consortium name="Lawrence Berkeley National Laboratory"/>
            <person name="Nybo J.L."/>
            <person name="Vesth T.C."/>
            <person name="Theobald S."/>
            <person name="Frisvad J.C."/>
            <person name="Larsen T.O."/>
            <person name="Kjaerboelling I."/>
            <person name="Rothschild-Mancinelli K."/>
            <person name="Lyhne E.K."/>
            <person name="Kogle M.E."/>
            <person name="Barry K."/>
            <person name="Clum A."/>
            <person name="Na H."/>
            <person name="Ledsgaard L."/>
            <person name="Lin J."/>
            <person name="Lipzen A."/>
            <person name="Kuo A."/>
            <person name="Riley R."/>
            <person name="Mondo S."/>
            <person name="Labutti K."/>
            <person name="Haridas S."/>
            <person name="Pangalinan J."/>
            <person name="Salamov A.A."/>
            <person name="Simmons B.A."/>
            <person name="Magnuson J.K."/>
            <person name="Chen J."/>
            <person name="Drula E."/>
            <person name="Henrissat B."/>
            <person name="Wiebenga A."/>
            <person name="Lubbers R.J."/>
            <person name="Gomes A.C."/>
            <person name="Macurrencykelacurrency M.R."/>
            <person name="Stajich J."/>
            <person name="Grigoriev I.V."/>
            <person name="Mortensen U.H."/>
            <person name="De Vries R.P."/>
            <person name="Baker S.E."/>
            <person name="Andersen M.R."/>
        </authorList>
    </citation>
    <scope>NUCLEOTIDE SEQUENCE [LARGE SCALE GENOMIC DNA]</scope>
    <source>
        <strain evidence="2 3">CBS 449.75</strain>
    </source>
</reference>
<name>A0ABR4LDY4_9EURO</name>
<evidence type="ECO:0000313" key="3">
    <source>
        <dbReference type="Proteomes" id="UP001610432"/>
    </source>
</evidence>
<accession>A0ABR4LDY4</accession>
<evidence type="ECO:0000313" key="2">
    <source>
        <dbReference type="EMBL" id="KAL2862665.1"/>
    </source>
</evidence>
<gene>
    <name evidence="2" type="ORF">BJX67DRAFT_365997</name>
</gene>
<keyword evidence="1" id="KW-1133">Transmembrane helix</keyword>
<protein>
    <recommendedName>
        <fullName evidence="4">Transmembrane protein</fullName>
    </recommendedName>
</protein>
<keyword evidence="1" id="KW-0812">Transmembrane</keyword>
<organism evidence="2 3">
    <name type="scientific">Aspergillus lucknowensis</name>
    <dbReference type="NCBI Taxonomy" id="176173"/>
    <lineage>
        <taxon>Eukaryota</taxon>
        <taxon>Fungi</taxon>
        <taxon>Dikarya</taxon>
        <taxon>Ascomycota</taxon>
        <taxon>Pezizomycotina</taxon>
        <taxon>Eurotiomycetes</taxon>
        <taxon>Eurotiomycetidae</taxon>
        <taxon>Eurotiales</taxon>
        <taxon>Aspergillaceae</taxon>
        <taxon>Aspergillus</taxon>
        <taxon>Aspergillus subgen. Nidulantes</taxon>
    </lineage>
</organism>
<sequence>MRQMELGPFVSRFSIQRERFFATCMFSFSSSLPSVVCRVFVFQGFPPGLLLLASAAVVLVLSKSSLAFVISETSALEIANRCTSGAAPPSHQEAWLSAGVERIARVISLSPEKGDAEASLPR</sequence>
<feature type="transmembrane region" description="Helical" evidence="1">
    <location>
        <begin position="48"/>
        <end position="71"/>
    </location>
</feature>
<keyword evidence="1" id="KW-0472">Membrane</keyword>
<dbReference type="GeneID" id="98145407"/>
<evidence type="ECO:0008006" key="4">
    <source>
        <dbReference type="Google" id="ProtNLM"/>
    </source>
</evidence>
<feature type="transmembrane region" description="Helical" evidence="1">
    <location>
        <begin position="20"/>
        <end position="42"/>
    </location>
</feature>
<dbReference type="Proteomes" id="UP001610432">
    <property type="component" value="Unassembled WGS sequence"/>
</dbReference>
<dbReference type="EMBL" id="JBFXLQ010000064">
    <property type="protein sequence ID" value="KAL2862665.1"/>
    <property type="molecule type" value="Genomic_DNA"/>
</dbReference>
<comment type="caution">
    <text evidence="2">The sequence shown here is derived from an EMBL/GenBank/DDBJ whole genome shotgun (WGS) entry which is preliminary data.</text>
</comment>
<dbReference type="RefSeq" id="XP_070881644.1">
    <property type="nucleotide sequence ID" value="XM_071030335.1"/>
</dbReference>
<evidence type="ECO:0000256" key="1">
    <source>
        <dbReference type="SAM" id="Phobius"/>
    </source>
</evidence>
<keyword evidence="3" id="KW-1185">Reference proteome</keyword>
<proteinExistence type="predicted"/>